<evidence type="ECO:0000313" key="2">
    <source>
        <dbReference type="Proteomes" id="UP001152622"/>
    </source>
</evidence>
<protein>
    <submittedName>
        <fullName evidence="1">Uncharacterized protein</fullName>
    </submittedName>
</protein>
<keyword evidence="2" id="KW-1185">Reference proteome</keyword>
<dbReference type="EMBL" id="JAINUF010000023">
    <property type="protein sequence ID" value="KAJ8333374.1"/>
    <property type="molecule type" value="Genomic_DNA"/>
</dbReference>
<sequence length="83" mass="9255">MECQRVAAVTLAEQDRSRQSAERLGWRRAQGKLAKCVPRPGRRKDVNSAGARRAELAARESAVSVHCQPECRVPFRLANTQPN</sequence>
<accession>A0A9Q1IBB9</accession>
<name>A0A9Q1IBB9_SYNKA</name>
<comment type="caution">
    <text evidence="1">The sequence shown here is derived from an EMBL/GenBank/DDBJ whole genome shotgun (WGS) entry which is preliminary data.</text>
</comment>
<proteinExistence type="predicted"/>
<gene>
    <name evidence="1" type="ORF">SKAU_G00413820</name>
</gene>
<dbReference type="AlphaFoldDB" id="A0A9Q1IBB9"/>
<reference evidence="1" key="1">
    <citation type="journal article" date="2023" name="Science">
        <title>Genome structures resolve the early diversification of teleost fishes.</title>
        <authorList>
            <person name="Parey E."/>
            <person name="Louis A."/>
            <person name="Montfort J."/>
            <person name="Bouchez O."/>
            <person name="Roques C."/>
            <person name="Iampietro C."/>
            <person name="Lluch J."/>
            <person name="Castinel A."/>
            <person name="Donnadieu C."/>
            <person name="Desvignes T."/>
            <person name="Floi Bucao C."/>
            <person name="Jouanno E."/>
            <person name="Wen M."/>
            <person name="Mejri S."/>
            <person name="Dirks R."/>
            <person name="Jansen H."/>
            <person name="Henkel C."/>
            <person name="Chen W.J."/>
            <person name="Zahm M."/>
            <person name="Cabau C."/>
            <person name="Klopp C."/>
            <person name="Thompson A.W."/>
            <person name="Robinson-Rechavi M."/>
            <person name="Braasch I."/>
            <person name="Lecointre G."/>
            <person name="Bobe J."/>
            <person name="Postlethwait J.H."/>
            <person name="Berthelot C."/>
            <person name="Roest Crollius H."/>
            <person name="Guiguen Y."/>
        </authorList>
    </citation>
    <scope>NUCLEOTIDE SEQUENCE</scope>
    <source>
        <strain evidence="1">WJC10195</strain>
    </source>
</reference>
<organism evidence="1 2">
    <name type="scientific">Synaphobranchus kaupii</name>
    <name type="common">Kaup's arrowtooth eel</name>
    <dbReference type="NCBI Taxonomy" id="118154"/>
    <lineage>
        <taxon>Eukaryota</taxon>
        <taxon>Metazoa</taxon>
        <taxon>Chordata</taxon>
        <taxon>Craniata</taxon>
        <taxon>Vertebrata</taxon>
        <taxon>Euteleostomi</taxon>
        <taxon>Actinopterygii</taxon>
        <taxon>Neopterygii</taxon>
        <taxon>Teleostei</taxon>
        <taxon>Anguilliformes</taxon>
        <taxon>Synaphobranchidae</taxon>
        <taxon>Synaphobranchus</taxon>
    </lineage>
</organism>
<evidence type="ECO:0000313" key="1">
    <source>
        <dbReference type="EMBL" id="KAJ8333374.1"/>
    </source>
</evidence>
<dbReference type="Proteomes" id="UP001152622">
    <property type="component" value="Chromosome 23"/>
</dbReference>